<dbReference type="SUPFAM" id="SSF56672">
    <property type="entry name" value="DNA/RNA polymerases"/>
    <property type="match status" value="1"/>
</dbReference>
<dbReference type="OrthoDB" id="6156370at2759"/>
<accession>A0A8S3VIR8</accession>
<evidence type="ECO:0000256" key="1">
    <source>
        <dbReference type="SAM" id="MobiDB-lite"/>
    </source>
</evidence>
<feature type="region of interest" description="Disordered" evidence="1">
    <location>
        <begin position="113"/>
        <end position="135"/>
    </location>
</feature>
<feature type="compositionally biased region" description="Polar residues" evidence="1">
    <location>
        <begin position="125"/>
        <end position="134"/>
    </location>
</feature>
<evidence type="ECO:0000313" key="3">
    <source>
        <dbReference type="EMBL" id="CAG2255017.1"/>
    </source>
</evidence>
<feature type="signal peptide" evidence="2">
    <location>
        <begin position="1"/>
        <end position="21"/>
    </location>
</feature>
<comment type="caution">
    <text evidence="3">The sequence shown here is derived from an EMBL/GenBank/DDBJ whole genome shotgun (WGS) entry which is preliminary data.</text>
</comment>
<feature type="chain" id="PRO_5035824403" evidence="2">
    <location>
        <begin position="22"/>
        <end position="180"/>
    </location>
</feature>
<evidence type="ECO:0000313" key="4">
    <source>
        <dbReference type="Proteomes" id="UP000683360"/>
    </source>
</evidence>
<keyword evidence="2" id="KW-0732">Signal</keyword>
<protein>
    <submittedName>
        <fullName evidence="3">Uncharacterized protein</fullName>
    </submittedName>
</protein>
<evidence type="ECO:0000256" key="2">
    <source>
        <dbReference type="SAM" id="SignalP"/>
    </source>
</evidence>
<feature type="compositionally biased region" description="Basic and acidic residues" evidence="1">
    <location>
        <begin position="114"/>
        <end position="124"/>
    </location>
</feature>
<dbReference type="EMBL" id="CAJPWZ010003259">
    <property type="protein sequence ID" value="CAG2255017.1"/>
    <property type="molecule type" value="Genomic_DNA"/>
</dbReference>
<dbReference type="Proteomes" id="UP000683360">
    <property type="component" value="Unassembled WGS sequence"/>
</dbReference>
<proteinExistence type="predicted"/>
<gene>
    <name evidence="3" type="ORF">MEDL_66494</name>
</gene>
<name>A0A8S3VIR8_MYTED</name>
<dbReference type="InterPro" id="IPR043502">
    <property type="entry name" value="DNA/RNA_pol_sf"/>
</dbReference>
<keyword evidence="4" id="KW-1185">Reference proteome</keyword>
<organism evidence="3 4">
    <name type="scientific">Mytilus edulis</name>
    <name type="common">Blue mussel</name>
    <dbReference type="NCBI Taxonomy" id="6550"/>
    <lineage>
        <taxon>Eukaryota</taxon>
        <taxon>Metazoa</taxon>
        <taxon>Spiralia</taxon>
        <taxon>Lophotrochozoa</taxon>
        <taxon>Mollusca</taxon>
        <taxon>Bivalvia</taxon>
        <taxon>Autobranchia</taxon>
        <taxon>Pteriomorphia</taxon>
        <taxon>Mytilida</taxon>
        <taxon>Mytiloidea</taxon>
        <taxon>Mytilidae</taxon>
        <taxon>Mytilinae</taxon>
        <taxon>Mytilus</taxon>
    </lineage>
</organism>
<reference evidence="3" key="1">
    <citation type="submission" date="2021-03" db="EMBL/GenBank/DDBJ databases">
        <authorList>
            <person name="Bekaert M."/>
        </authorList>
    </citation>
    <scope>NUCLEOTIDE SEQUENCE</scope>
</reference>
<sequence length="180" mass="20839">MPAVISMTLLRMLTVFNRVALRQIERGDHVVSKVTDTLKTKIKQGTSKSATTTEEPRYDKLVGRINQLTQKVTSFEQQNATKDIQINSTEDIRVMIEDLEEVEVNHQEVLSTDNHQEKQIKNQHQENANSSSKNVGHIVSEEGLQIDKTKDRRRNILALEDIRQFLGLVGYDRRFIHRFR</sequence>
<dbReference type="AlphaFoldDB" id="A0A8S3VIR8"/>